<dbReference type="InParanoid" id="A7F071"/>
<feature type="transmembrane region" description="Helical" evidence="1">
    <location>
        <begin position="56"/>
        <end position="78"/>
    </location>
</feature>
<keyword evidence="1" id="KW-1133">Transmembrane helix</keyword>
<keyword evidence="1" id="KW-0812">Transmembrane</keyword>
<name>A7F071_SCLS1</name>
<dbReference type="HOGENOM" id="CLU_2559692_0_0_1"/>
<dbReference type="GeneID" id="5483833"/>
<protein>
    <submittedName>
        <fullName evidence="2">Uncharacterized protein</fullName>
    </submittedName>
</protein>
<sequence length="82" mass="9251">MAKYLLETSYWDRVHQGRLEGLAGHGSFVGSHDRSNVVFRCQGEIWGWLGQLDTGVYLGVTLISSIRLYCALIGPVAMMEFW</sequence>
<keyword evidence="1" id="KW-0472">Membrane</keyword>
<organism evidence="2 3">
    <name type="scientific">Sclerotinia sclerotiorum (strain ATCC 18683 / 1980 / Ss-1)</name>
    <name type="common">White mold</name>
    <name type="synonym">Whetzelinia sclerotiorum</name>
    <dbReference type="NCBI Taxonomy" id="665079"/>
    <lineage>
        <taxon>Eukaryota</taxon>
        <taxon>Fungi</taxon>
        <taxon>Dikarya</taxon>
        <taxon>Ascomycota</taxon>
        <taxon>Pezizomycotina</taxon>
        <taxon>Leotiomycetes</taxon>
        <taxon>Helotiales</taxon>
        <taxon>Sclerotiniaceae</taxon>
        <taxon>Sclerotinia</taxon>
    </lineage>
</organism>
<accession>A7F071</accession>
<keyword evidence="3" id="KW-1185">Reference proteome</keyword>
<dbReference type="RefSeq" id="XP_001587748.1">
    <property type="nucleotide sequence ID" value="XM_001587698.1"/>
</dbReference>
<gene>
    <name evidence="2" type="ORF">SS1G_10988</name>
</gene>
<reference evidence="3" key="1">
    <citation type="journal article" date="2011" name="PLoS Genet.">
        <title>Genomic analysis of the necrotrophic fungal pathogens Sclerotinia sclerotiorum and Botrytis cinerea.</title>
        <authorList>
            <person name="Amselem J."/>
            <person name="Cuomo C.A."/>
            <person name="van Kan J.A."/>
            <person name="Viaud M."/>
            <person name="Benito E.P."/>
            <person name="Couloux A."/>
            <person name="Coutinho P.M."/>
            <person name="de Vries R.P."/>
            <person name="Dyer P.S."/>
            <person name="Fillinger S."/>
            <person name="Fournier E."/>
            <person name="Gout L."/>
            <person name="Hahn M."/>
            <person name="Kohn L."/>
            <person name="Lapalu N."/>
            <person name="Plummer K.M."/>
            <person name="Pradier J.M."/>
            <person name="Quevillon E."/>
            <person name="Sharon A."/>
            <person name="Simon A."/>
            <person name="ten Have A."/>
            <person name="Tudzynski B."/>
            <person name="Tudzynski P."/>
            <person name="Wincker P."/>
            <person name="Andrew M."/>
            <person name="Anthouard V."/>
            <person name="Beever R.E."/>
            <person name="Beffa R."/>
            <person name="Benoit I."/>
            <person name="Bouzid O."/>
            <person name="Brault B."/>
            <person name="Chen Z."/>
            <person name="Choquer M."/>
            <person name="Collemare J."/>
            <person name="Cotton P."/>
            <person name="Danchin E.G."/>
            <person name="Da Silva C."/>
            <person name="Gautier A."/>
            <person name="Giraud C."/>
            <person name="Giraud T."/>
            <person name="Gonzalez C."/>
            <person name="Grossetete S."/>
            <person name="Guldener U."/>
            <person name="Henrissat B."/>
            <person name="Howlett B.J."/>
            <person name="Kodira C."/>
            <person name="Kretschmer M."/>
            <person name="Lappartient A."/>
            <person name="Leroch M."/>
            <person name="Levis C."/>
            <person name="Mauceli E."/>
            <person name="Neuveglise C."/>
            <person name="Oeser B."/>
            <person name="Pearson M."/>
            <person name="Poulain J."/>
            <person name="Poussereau N."/>
            <person name="Quesneville H."/>
            <person name="Rascle C."/>
            <person name="Schumacher J."/>
            <person name="Segurens B."/>
            <person name="Sexton A."/>
            <person name="Silva E."/>
            <person name="Sirven C."/>
            <person name="Soanes D.M."/>
            <person name="Talbot N.J."/>
            <person name="Templeton M."/>
            <person name="Yandava C."/>
            <person name="Yarden O."/>
            <person name="Zeng Q."/>
            <person name="Rollins J.A."/>
            <person name="Lebrun M.H."/>
            <person name="Dickman M."/>
        </authorList>
    </citation>
    <scope>NUCLEOTIDE SEQUENCE [LARGE SCALE GENOMIC DNA]</scope>
    <source>
        <strain evidence="3">ATCC 18683 / 1980 / Ss-1</strain>
    </source>
</reference>
<dbReference type="Proteomes" id="UP000001312">
    <property type="component" value="Unassembled WGS sequence"/>
</dbReference>
<evidence type="ECO:0000313" key="2">
    <source>
        <dbReference type="EMBL" id="EDN95113.1"/>
    </source>
</evidence>
<evidence type="ECO:0000313" key="3">
    <source>
        <dbReference type="Proteomes" id="UP000001312"/>
    </source>
</evidence>
<dbReference type="AlphaFoldDB" id="A7F071"/>
<dbReference type="KEGG" id="ssl:SS1G_10988"/>
<dbReference type="EMBL" id="CH476637">
    <property type="protein sequence ID" value="EDN95113.1"/>
    <property type="molecule type" value="Genomic_DNA"/>
</dbReference>
<evidence type="ECO:0000256" key="1">
    <source>
        <dbReference type="SAM" id="Phobius"/>
    </source>
</evidence>
<proteinExistence type="predicted"/>